<evidence type="ECO:0000256" key="5">
    <source>
        <dbReference type="RuleBase" id="RU367043"/>
    </source>
</evidence>
<evidence type="ECO:0000256" key="3">
    <source>
        <dbReference type="ARBA" id="ARBA00022927"/>
    </source>
</evidence>
<keyword evidence="2 5" id="KW-0472">Membrane</keyword>
<protein>
    <recommendedName>
        <fullName evidence="5">Mitochondrial import inner membrane translocase subunit</fullName>
    </recommendedName>
</protein>
<name>A0A316ZFD8_9BASI</name>
<comment type="function">
    <text evidence="5">Mitochondrial intermembrane chaperone that participates in the import and insertion of some multi-pass transmembrane proteins into the mitochondrial inner membrane. Also required for the transfer of beta-barrel precursors from the TOM complex to the sorting and assembly machinery (SAM complex) of the outer membrane. Acts as a chaperone-like protein that protects the hydrophobic precursors from aggregation and guide them through the mitochondrial intermembrane space.</text>
</comment>
<evidence type="ECO:0000256" key="1">
    <source>
        <dbReference type="ARBA" id="ARBA00006720"/>
    </source>
</evidence>
<comment type="subunit">
    <text evidence="5">Heterohexamer.</text>
</comment>
<feature type="domain" description="Tim10-like" evidence="6">
    <location>
        <begin position="20"/>
        <end position="79"/>
    </location>
</feature>
<keyword evidence="5" id="KW-0813">Transport</keyword>
<gene>
    <name evidence="7" type="ORF">FA09DRAFT_337251</name>
</gene>
<dbReference type="Pfam" id="PF02953">
    <property type="entry name" value="zf-Tim10_DDP"/>
    <property type="match status" value="1"/>
</dbReference>
<dbReference type="InterPro" id="IPR035427">
    <property type="entry name" value="Tim10-like_dom_sf"/>
</dbReference>
<dbReference type="AlphaFoldDB" id="A0A316ZFD8"/>
<dbReference type="STRING" id="58919.A0A316ZFD8"/>
<dbReference type="RefSeq" id="XP_025600033.1">
    <property type="nucleotide sequence ID" value="XM_025743981.1"/>
</dbReference>
<organism evidence="7 8">
    <name type="scientific">Tilletiopsis washingtonensis</name>
    <dbReference type="NCBI Taxonomy" id="58919"/>
    <lineage>
        <taxon>Eukaryota</taxon>
        <taxon>Fungi</taxon>
        <taxon>Dikarya</taxon>
        <taxon>Basidiomycota</taxon>
        <taxon>Ustilaginomycotina</taxon>
        <taxon>Exobasidiomycetes</taxon>
        <taxon>Entylomatales</taxon>
        <taxon>Entylomatales incertae sedis</taxon>
        <taxon>Tilletiopsis</taxon>
    </lineage>
</organism>
<evidence type="ECO:0000256" key="4">
    <source>
        <dbReference type="ARBA" id="ARBA00023010"/>
    </source>
</evidence>
<evidence type="ECO:0000256" key="2">
    <source>
        <dbReference type="ARBA" id="ARBA00022792"/>
    </source>
</evidence>
<comment type="domain">
    <text evidence="5">The twin CX3C motif contains 4 conserved Cys residues that form 2 disulfide bonds in the mitochondrial intermembrane space.</text>
</comment>
<keyword evidence="5" id="KW-0143">Chaperone</keyword>
<accession>A0A316ZFD8</accession>
<keyword evidence="3 5" id="KW-0653">Protein transport</keyword>
<keyword evidence="8" id="KW-1185">Reference proteome</keyword>
<dbReference type="SUPFAM" id="SSF144122">
    <property type="entry name" value="Tim10-like"/>
    <property type="match status" value="1"/>
</dbReference>
<dbReference type="OrthoDB" id="344165at2759"/>
<proteinExistence type="inferred from homology"/>
<dbReference type="Proteomes" id="UP000245946">
    <property type="component" value="Unassembled WGS sequence"/>
</dbReference>
<keyword evidence="4 5" id="KW-0811">Translocation</keyword>
<evidence type="ECO:0000259" key="6">
    <source>
        <dbReference type="Pfam" id="PF02953"/>
    </source>
</evidence>
<sequence length="88" mass="9663">MSAQSKSGLNEADQKELHSFLETKQAEARIQSTIHDHTDRCWDKCVKSAPGTSFARGEEACLANCVDRFLDTSIFIVNKVYGKAQAGA</sequence>
<evidence type="ECO:0000313" key="7">
    <source>
        <dbReference type="EMBL" id="PWN99754.1"/>
    </source>
</evidence>
<comment type="similarity">
    <text evidence="1 5">Belongs to the small Tim family.</text>
</comment>
<evidence type="ECO:0000313" key="8">
    <source>
        <dbReference type="Proteomes" id="UP000245946"/>
    </source>
</evidence>
<dbReference type="GeneID" id="37271525"/>
<dbReference type="EMBL" id="KZ819287">
    <property type="protein sequence ID" value="PWN99754.1"/>
    <property type="molecule type" value="Genomic_DNA"/>
</dbReference>
<dbReference type="InterPro" id="IPR004217">
    <property type="entry name" value="Tim10-like"/>
</dbReference>
<dbReference type="GO" id="GO:0005743">
    <property type="term" value="C:mitochondrial inner membrane"/>
    <property type="evidence" value="ECO:0007669"/>
    <property type="project" value="UniProtKB-SubCell"/>
</dbReference>
<reference evidence="7 8" key="1">
    <citation type="journal article" date="2018" name="Mol. Biol. Evol.">
        <title>Broad Genomic Sampling Reveals a Smut Pathogenic Ancestry of the Fungal Clade Ustilaginomycotina.</title>
        <authorList>
            <person name="Kijpornyongpan T."/>
            <person name="Mondo S.J."/>
            <person name="Barry K."/>
            <person name="Sandor L."/>
            <person name="Lee J."/>
            <person name="Lipzen A."/>
            <person name="Pangilinan J."/>
            <person name="LaButti K."/>
            <person name="Hainaut M."/>
            <person name="Henrissat B."/>
            <person name="Grigoriev I.V."/>
            <person name="Spatafora J.W."/>
            <person name="Aime M.C."/>
        </authorList>
    </citation>
    <scope>NUCLEOTIDE SEQUENCE [LARGE SCALE GENOMIC DNA]</scope>
    <source>
        <strain evidence="7 8">MCA 4186</strain>
    </source>
</reference>
<dbReference type="Gene3D" id="1.10.287.810">
    <property type="entry name" value="Mitochondrial import inner membrane translocase subunit tim13 like domains"/>
    <property type="match status" value="1"/>
</dbReference>
<keyword evidence="2 5" id="KW-0999">Mitochondrion inner membrane</keyword>
<keyword evidence="5" id="KW-0496">Mitochondrion</keyword>
<comment type="subcellular location">
    <subcellularLocation>
        <location evidence="5">Mitochondrion inner membrane</location>
        <topology evidence="5">Peripheral membrane protein</topology>
        <orientation evidence="5">Intermembrane side</orientation>
    </subcellularLocation>
</comment>
<dbReference type="GO" id="GO:0015031">
    <property type="term" value="P:protein transport"/>
    <property type="evidence" value="ECO:0007669"/>
    <property type="project" value="UniProtKB-KW"/>
</dbReference>
<keyword evidence="5" id="KW-1015">Disulfide bond</keyword>